<dbReference type="OrthoDB" id="7698561at2759"/>
<accession>A0A8X6WMC8</accession>
<dbReference type="EMBL" id="BMAV01000391">
    <property type="protein sequence ID" value="GFY37625.1"/>
    <property type="molecule type" value="Genomic_DNA"/>
</dbReference>
<protein>
    <submittedName>
        <fullName evidence="1">Uncharacterized protein</fullName>
    </submittedName>
</protein>
<keyword evidence="2" id="KW-1185">Reference proteome</keyword>
<evidence type="ECO:0000313" key="1">
    <source>
        <dbReference type="EMBL" id="GFY37625.1"/>
    </source>
</evidence>
<reference evidence="1" key="1">
    <citation type="submission" date="2020-08" db="EMBL/GenBank/DDBJ databases">
        <title>Multicomponent nature underlies the extraordinary mechanical properties of spider dragline silk.</title>
        <authorList>
            <person name="Kono N."/>
            <person name="Nakamura H."/>
            <person name="Mori M."/>
            <person name="Yoshida Y."/>
            <person name="Ohtoshi R."/>
            <person name="Malay A.D."/>
            <person name="Moran D.A.P."/>
            <person name="Tomita M."/>
            <person name="Numata K."/>
            <person name="Arakawa K."/>
        </authorList>
    </citation>
    <scope>NUCLEOTIDE SEQUENCE</scope>
</reference>
<name>A0A8X6WMC8_9ARAC</name>
<comment type="caution">
    <text evidence="1">The sequence shown here is derived from an EMBL/GenBank/DDBJ whole genome shotgun (WGS) entry which is preliminary data.</text>
</comment>
<organism evidence="1 2">
    <name type="scientific">Trichonephila inaurata madagascariensis</name>
    <dbReference type="NCBI Taxonomy" id="2747483"/>
    <lineage>
        <taxon>Eukaryota</taxon>
        <taxon>Metazoa</taxon>
        <taxon>Ecdysozoa</taxon>
        <taxon>Arthropoda</taxon>
        <taxon>Chelicerata</taxon>
        <taxon>Arachnida</taxon>
        <taxon>Araneae</taxon>
        <taxon>Araneomorphae</taxon>
        <taxon>Entelegynae</taxon>
        <taxon>Araneoidea</taxon>
        <taxon>Nephilidae</taxon>
        <taxon>Trichonephila</taxon>
        <taxon>Trichonephila inaurata</taxon>
    </lineage>
</organism>
<sequence length="104" mass="12471">MPMKDNDIELGQSKPTAIRRLKRLERRRFVREPDTKMSNFYKNMRICITCRADDITTAKKIHRQLIGLMKEGCFHLYKWSANCEELLKDVPTENKEYLFNENMN</sequence>
<proteinExistence type="predicted"/>
<dbReference type="AlphaFoldDB" id="A0A8X6WMC8"/>
<gene>
    <name evidence="1" type="ORF">TNIN_274831</name>
</gene>
<evidence type="ECO:0000313" key="2">
    <source>
        <dbReference type="Proteomes" id="UP000886998"/>
    </source>
</evidence>
<dbReference type="Proteomes" id="UP000886998">
    <property type="component" value="Unassembled WGS sequence"/>
</dbReference>